<protein>
    <submittedName>
        <fullName evidence="2">Aldehyde Dehydrogenase</fullName>
        <ecNumber evidence="2">1.-.-.-</ecNumber>
    </submittedName>
</protein>
<comment type="caution">
    <text evidence="2">The sequence shown here is derived from an EMBL/GenBank/DDBJ whole genome shotgun (WGS) entry which is preliminary data.</text>
</comment>
<reference evidence="2" key="2">
    <citation type="journal article" date="2014" name="ISME J.">
        <title>Microbial stratification in low pH oxic and suboxic macroscopic growths along an acid mine drainage.</title>
        <authorList>
            <person name="Mendez-Garcia C."/>
            <person name="Mesa V."/>
            <person name="Sprenger R.R."/>
            <person name="Richter M."/>
            <person name="Diez M.S."/>
            <person name="Solano J."/>
            <person name="Bargiela R."/>
            <person name="Golyshina O.V."/>
            <person name="Manteca A."/>
            <person name="Ramos J.L."/>
            <person name="Gallego J.R."/>
            <person name="Llorente I."/>
            <person name="Martins Dos Santos V.A."/>
            <person name="Jensen O.N."/>
            <person name="Pelaez A.I."/>
            <person name="Sanchez J."/>
            <person name="Ferrer M."/>
        </authorList>
    </citation>
    <scope>NUCLEOTIDE SEQUENCE</scope>
</reference>
<dbReference type="InterPro" id="IPR016163">
    <property type="entry name" value="Ald_DH_C"/>
</dbReference>
<name>T0XUA6_9ZZZZ</name>
<evidence type="ECO:0000313" key="2">
    <source>
        <dbReference type="EMBL" id="EQD26366.1"/>
    </source>
</evidence>
<evidence type="ECO:0000259" key="1">
    <source>
        <dbReference type="Pfam" id="PF00171"/>
    </source>
</evidence>
<dbReference type="Gene3D" id="3.40.605.10">
    <property type="entry name" value="Aldehyde Dehydrogenase, Chain A, domain 1"/>
    <property type="match status" value="1"/>
</dbReference>
<dbReference type="AlphaFoldDB" id="T0XUA6"/>
<gene>
    <name evidence="2" type="ORF">B1B_19598</name>
</gene>
<organism evidence="2">
    <name type="scientific">mine drainage metagenome</name>
    <dbReference type="NCBI Taxonomy" id="410659"/>
    <lineage>
        <taxon>unclassified sequences</taxon>
        <taxon>metagenomes</taxon>
        <taxon>ecological metagenomes</taxon>
    </lineage>
</organism>
<proteinExistence type="predicted"/>
<dbReference type="SUPFAM" id="SSF53720">
    <property type="entry name" value="ALDH-like"/>
    <property type="match status" value="1"/>
</dbReference>
<dbReference type="Pfam" id="PF00171">
    <property type="entry name" value="Aldedh"/>
    <property type="match status" value="1"/>
</dbReference>
<dbReference type="GO" id="GO:0016620">
    <property type="term" value="F:oxidoreductase activity, acting on the aldehyde or oxo group of donors, NAD or NADP as acceptor"/>
    <property type="evidence" value="ECO:0007669"/>
    <property type="project" value="InterPro"/>
</dbReference>
<dbReference type="InterPro" id="IPR016161">
    <property type="entry name" value="Ald_DH/histidinol_DH"/>
</dbReference>
<dbReference type="InterPro" id="IPR015590">
    <property type="entry name" value="Aldehyde_DH_dom"/>
</dbReference>
<dbReference type="Gene3D" id="3.40.309.10">
    <property type="entry name" value="Aldehyde Dehydrogenase, Chain A, domain 2"/>
    <property type="match status" value="1"/>
</dbReference>
<keyword evidence="2" id="KW-0560">Oxidoreductase</keyword>
<dbReference type="InterPro" id="IPR016162">
    <property type="entry name" value="Ald_DH_N"/>
</dbReference>
<dbReference type="EMBL" id="AUZY01013168">
    <property type="protein sequence ID" value="EQD26366.1"/>
    <property type="molecule type" value="Genomic_DNA"/>
</dbReference>
<feature type="domain" description="Aldehyde dehydrogenase" evidence="1">
    <location>
        <begin position="2"/>
        <end position="136"/>
    </location>
</feature>
<dbReference type="EC" id="1.-.-.-" evidence="2"/>
<reference evidence="2" key="1">
    <citation type="submission" date="2013-08" db="EMBL/GenBank/DDBJ databases">
        <authorList>
            <person name="Mendez C."/>
            <person name="Richter M."/>
            <person name="Ferrer M."/>
            <person name="Sanchez J."/>
        </authorList>
    </citation>
    <scope>NUCLEOTIDE SEQUENCE</scope>
</reference>
<dbReference type="PANTHER" id="PTHR11699">
    <property type="entry name" value="ALDEHYDE DEHYDROGENASE-RELATED"/>
    <property type="match status" value="1"/>
</dbReference>
<accession>T0XUA6</accession>
<sequence>MEEGAVPLVGGPGAAVSSGLEAGNFLPPTIFDAVTPGMTIAREEIFGPVLCAMSFRTPEEALALANDSDYGLLAGVWTRDLSVALRMARGLEAGMVSVNEYPVTFPQTPFGGFKQSGLGFEQGSRALEFYTRQKNVSVNFAPARPSKG</sequence>